<gene>
    <name evidence="4" type="ORF">D0962_17775</name>
</gene>
<evidence type="ECO:0000313" key="4">
    <source>
        <dbReference type="EMBL" id="NEZ64614.1"/>
    </source>
</evidence>
<evidence type="ECO:0000313" key="5">
    <source>
        <dbReference type="Proteomes" id="UP000473574"/>
    </source>
</evidence>
<accession>A0A6M0S808</accession>
<name>A0A6M0S808_9CYAN</name>
<reference evidence="4 5" key="1">
    <citation type="journal article" date="2020" name="Microb. Ecol.">
        <title>Ecogenomics of the Marine Benthic Filamentous Cyanobacterium Adonisia.</title>
        <authorList>
            <person name="Walter J.M."/>
            <person name="Coutinho F.H."/>
            <person name="Leomil L."/>
            <person name="Hargreaves P.I."/>
            <person name="Campeao M.E."/>
            <person name="Vieira V.V."/>
            <person name="Silva B.S."/>
            <person name="Fistarol G.O."/>
            <person name="Salomon P.S."/>
            <person name="Sawabe T."/>
            <person name="Mino S."/>
            <person name="Hosokawa M."/>
            <person name="Miyashita H."/>
            <person name="Maruyama F."/>
            <person name="van Verk M.C."/>
            <person name="Dutilh B.E."/>
            <person name="Thompson C.C."/>
            <person name="Thompson F.L."/>
        </authorList>
    </citation>
    <scope>NUCLEOTIDE SEQUENCE [LARGE SCALE GENOMIC DNA]</scope>
    <source>
        <strain evidence="4 5">CCMR0082</strain>
    </source>
</reference>
<feature type="compositionally biased region" description="Low complexity" evidence="2">
    <location>
        <begin position="748"/>
        <end position="762"/>
    </location>
</feature>
<keyword evidence="3" id="KW-0812">Transmembrane</keyword>
<organism evidence="4 5">
    <name type="scientific">Adonisia turfae CCMR0082</name>
    <dbReference type="NCBI Taxonomy" id="2304604"/>
    <lineage>
        <taxon>Bacteria</taxon>
        <taxon>Bacillati</taxon>
        <taxon>Cyanobacteriota</taxon>
        <taxon>Adonisia</taxon>
        <taxon>Adonisia turfae</taxon>
    </lineage>
</organism>
<evidence type="ECO:0000256" key="3">
    <source>
        <dbReference type="SAM" id="Phobius"/>
    </source>
</evidence>
<feature type="region of interest" description="Disordered" evidence="2">
    <location>
        <begin position="966"/>
        <end position="1004"/>
    </location>
</feature>
<proteinExistence type="predicted"/>
<keyword evidence="3" id="KW-1133">Transmembrane helix</keyword>
<feature type="coiled-coil region" evidence="1">
    <location>
        <begin position="694"/>
        <end position="741"/>
    </location>
</feature>
<dbReference type="Proteomes" id="UP000473574">
    <property type="component" value="Unassembled WGS sequence"/>
</dbReference>
<feature type="transmembrane region" description="Helical" evidence="3">
    <location>
        <begin position="394"/>
        <end position="416"/>
    </location>
</feature>
<protein>
    <submittedName>
        <fullName evidence="4">Uncharacterized protein</fullName>
    </submittedName>
</protein>
<feature type="compositionally biased region" description="Basic and acidic residues" evidence="2">
    <location>
        <begin position="764"/>
        <end position="780"/>
    </location>
</feature>
<feature type="coiled-coil region" evidence="1">
    <location>
        <begin position="23"/>
        <end position="89"/>
    </location>
</feature>
<evidence type="ECO:0000256" key="1">
    <source>
        <dbReference type="SAM" id="Coils"/>
    </source>
</evidence>
<dbReference type="EMBL" id="QZCE01000002">
    <property type="protein sequence ID" value="NEZ64614.1"/>
    <property type="molecule type" value="Genomic_DNA"/>
</dbReference>
<feature type="transmembrane region" description="Helical" evidence="3">
    <location>
        <begin position="313"/>
        <end position="335"/>
    </location>
</feature>
<keyword evidence="3" id="KW-0472">Membrane</keyword>
<sequence length="1140" mass="123502">MSDDFTVALRFSPEGTPQTIGDIRAIEKAIRATREETKRLSEQARILSEAYDLTAQEAAQVQQAMAAAARETERASRTAAEEAQRAREQFEATAAVVSTGLAVGVGAFFSQAIEQFRQFEQFESILTNALGSPEAAEEALAVIEQFAATTPFQLDEVVSSFIKLQNRGISPTTEQLRQLGDVAASQGKSLDQITEAILDAQTGEFERLKEFGIQASTSGDQVTIAFRDANLEVARTPEAISEAIFSLGDLEGVAGGMAAQSVTLTGRLSNLGDEASKASVAFGEFANVGVRPVVDAAILLVRSFNALPGPIQAILIASTALTGVLAAAVAITVAYNSALSQRVIKEALSAANTIRNTAATTAQGAALQVAAAAQATYATLTGQATAAQIAQTRALAAGTVTLAAIAGAIGSIALVADTIRSVDAEASSLRDTSDELRNSFESIRGTEPMAGVNEDIQRASEDLNIFQRTLDNLIRGPIPGLATAAEASANRTSIAFNDVVAATDDVRLAAAQTANALEDGIAIDPDEVQRTVASIDDAITALQGLEQTTPEATERIEAQITALTEYRERIVATDEGVTSLADSTGDLKNRLDSLNDSLSSGQLAIQQAGTSALAALEEQRVAGAVSAEDYQAQLANIERAGFNDRINLAQEKLVELRQLESATEDPEVLEQIQAEILKTQTTIDKDRIASARSRVKEIERLEQAEQKAAEEAAKKKRDAAIAAAKEETDALKKEREAQERIATEAFNTQQRTQTQTFDSTQQAAEERFNDQQRTEDRRFQEQLQADQSSFDDGQRAQQQAFDDRQRSQQETFNQRQRDAEQAFQDSLNEERRQGNAEFDALEREVENRIALSEASTRAERQAIQDRIDAEEEAADIRRDVESDVLRQRNSIVDDEDTELSPLEQARADFEAELQAKEQEFQEQQQSETQAFENAQQASKQEFEDSQRLAAAGFEEEQRNLKLQFEDQQRQAEAEFQEGQRALEQQFEDQQRQAEATFKAGQRSLDEASANRIKGILESARNTGVQARREGGPVRSGQPYLVGEDGPELIFPSRAGFVATAGQTARLLSRVGSLTGKVAAAPSADTTGIERKLDQLIKIASKKQKLPASATINMAPGATEIDALKLSMDYQRESFKRSGFL</sequence>
<keyword evidence="1" id="KW-0175">Coiled coil</keyword>
<comment type="caution">
    <text evidence="4">The sequence shown here is derived from an EMBL/GenBank/DDBJ whole genome shotgun (WGS) entry which is preliminary data.</text>
</comment>
<dbReference type="AlphaFoldDB" id="A0A6M0S808"/>
<feature type="compositionally biased region" description="Low complexity" evidence="2">
    <location>
        <begin position="921"/>
        <end position="932"/>
    </location>
</feature>
<feature type="region of interest" description="Disordered" evidence="2">
    <location>
        <begin position="744"/>
        <end position="834"/>
    </location>
</feature>
<dbReference type="RefSeq" id="WP_163665026.1">
    <property type="nucleotide sequence ID" value="NZ_QZCE01000002.1"/>
</dbReference>
<feature type="region of interest" description="Disordered" evidence="2">
    <location>
        <begin position="917"/>
        <end position="945"/>
    </location>
</feature>
<evidence type="ECO:0000256" key="2">
    <source>
        <dbReference type="SAM" id="MobiDB-lite"/>
    </source>
</evidence>